<sequence>MSHGDVFTIVKGVGKLSLLVVLLGFLLPCNEHTLYLLQWQSET</sequence>
<protein>
    <submittedName>
        <fullName evidence="2">Uncharacterized protein</fullName>
    </submittedName>
</protein>
<dbReference type="AlphaFoldDB" id="A0A6B9XUE5"/>
<dbReference type="EMBL" id="MK697699">
    <property type="protein sequence ID" value="QHR89961.1"/>
    <property type="molecule type" value="Genomic_DNA"/>
</dbReference>
<evidence type="ECO:0000313" key="2">
    <source>
        <dbReference type="EMBL" id="QHR89961.1"/>
    </source>
</evidence>
<proteinExistence type="predicted"/>
<evidence type="ECO:0000256" key="1">
    <source>
        <dbReference type="SAM" id="Phobius"/>
    </source>
</evidence>
<accession>A0A6B9XUE5</accession>
<keyword evidence="1" id="KW-1133">Transmembrane helix</keyword>
<keyword evidence="2" id="KW-0496">Mitochondrion</keyword>
<reference evidence="2" key="1">
    <citation type="submission" date="2019-03" db="EMBL/GenBank/DDBJ databases">
        <title>Largest Complete Mitochondrial Genome of a Gymnosperm, Sitka Spruce (Picea sitchensis), Indicates Complex Physical Structure.</title>
        <authorList>
            <person name="Jackman S.D."/>
            <person name="Coombe L."/>
            <person name="Warren R."/>
            <person name="Kirk H."/>
            <person name="Trinh E."/>
            <person name="McLeod T."/>
            <person name="Pleasance S."/>
            <person name="Pandoh P."/>
            <person name="Zhao Y."/>
            <person name="Coope R."/>
            <person name="Bousquet J."/>
            <person name="Bohlmann J.C."/>
            <person name="Jones S.J.M."/>
            <person name="Birol I."/>
        </authorList>
    </citation>
    <scope>NUCLEOTIDE SEQUENCE</scope>
    <source>
        <strain evidence="2">Q903</strain>
    </source>
</reference>
<geneLocation type="mitochondrion" evidence="2"/>
<keyword evidence="1" id="KW-0472">Membrane</keyword>
<keyword evidence="1" id="KW-0812">Transmembrane</keyword>
<name>A0A6B9XUE5_PICSI</name>
<gene>
    <name evidence="2" type="primary">orf04006</name>
    <name evidence="2" type="ORF">Q903MT_gene3983</name>
</gene>
<organism evidence="2">
    <name type="scientific">Picea sitchensis</name>
    <name type="common">Sitka spruce</name>
    <name type="synonym">Pinus sitchensis</name>
    <dbReference type="NCBI Taxonomy" id="3332"/>
    <lineage>
        <taxon>Eukaryota</taxon>
        <taxon>Viridiplantae</taxon>
        <taxon>Streptophyta</taxon>
        <taxon>Embryophyta</taxon>
        <taxon>Tracheophyta</taxon>
        <taxon>Spermatophyta</taxon>
        <taxon>Pinopsida</taxon>
        <taxon>Pinidae</taxon>
        <taxon>Conifers I</taxon>
        <taxon>Pinales</taxon>
        <taxon>Pinaceae</taxon>
        <taxon>Picea</taxon>
    </lineage>
</organism>
<feature type="transmembrane region" description="Helical" evidence="1">
    <location>
        <begin position="6"/>
        <end position="27"/>
    </location>
</feature>